<feature type="domain" description="Gfd2/YDR514C-like C-terminal" evidence="2">
    <location>
        <begin position="41"/>
        <end position="232"/>
    </location>
</feature>
<dbReference type="InterPro" id="IPR048519">
    <property type="entry name" value="Gfd2/YDR514C-like_C"/>
</dbReference>
<dbReference type="InterPro" id="IPR040151">
    <property type="entry name" value="Gfd2/YDR514C-like"/>
</dbReference>
<keyword evidence="4" id="KW-1185">Reference proteome</keyword>
<dbReference type="SUPFAM" id="SSF53098">
    <property type="entry name" value="Ribonuclease H-like"/>
    <property type="match status" value="1"/>
</dbReference>
<dbReference type="OrthoDB" id="5953249at2759"/>
<dbReference type="InterPro" id="IPR012337">
    <property type="entry name" value="RNaseH-like_sf"/>
</dbReference>
<organism evidence="3 4">
    <name type="scientific">Sphaceloma murrayae</name>
    <dbReference type="NCBI Taxonomy" id="2082308"/>
    <lineage>
        <taxon>Eukaryota</taxon>
        <taxon>Fungi</taxon>
        <taxon>Dikarya</taxon>
        <taxon>Ascomycota</taxon>
        <taxon>Pezizomycotina</taxon>
        <taxon>Dothideomycetes</taxon>
        <taxon>Dothideomycetidae</taxon>
        <taxon>Myriangiales</taxon>
        <taxon>Elsinoaceae</taxon>
        <taxon>Sphaceloma</taxon>
    </lineage>
</organism>
<feature type="region of interest" description="Disordered" evidence="1">
    <location>
        <begin position="254"/>
        <end position="276"/>
    </location>
</feature>
<comment type="caution">
    <text evidence="3">The sequence shown here is derived from an EMBL/GenBank/DDBJ whole genome shotgun (WGS) entry which is preliminary data.</text>
</comment>
<dbReference type="InterPro" id="IPR036397">
    <property type="entry name" value="RNaseH_sf"/>
</dbReference>
<protein>
    <recommendedName>
        <fullName evidence="2">Gfd2/YDR514C-like C-terminal domain-containing protein</fullName>
    </recommendedName>
</protein>
<dbReference type="STRING" id="2082308.A0A2K1QIT0"/>
<dbReference type="PANTHER" id="PTHR28083:SF1">
    <property type="entry name" value="GOOD FOR FULL DBP5 ACTIVITY PROTEIN 2"/>
    <property type="match status" value="1"/>
</dbReference>
<reference evidence="3 4" key="1">
    <citation type="submission" date="2017-06" db="EMBL/GenBank/DDBJ databases">
        <title>Draft genome sequence of a variant of Elsinoe murrayae.</title>
        <authorList>
            <person name="Cheng Q."/>
        </authorList>
    </citation>
    <scope>NUCLEOTIDE SEQUENCE [LARGE SCALE GENOMIC DNA]</scope>
    <source>
        <strain evidence="3 4">CQ-2017a</strain>
    </source>
</reference>
<dbReference type="GO" id="GO:0005634">
    <property type="term" value="C:nucleus"/>
    <property type="evidence" value="ECO:0007669"/>
    <property type="project" value="TreeGrafter"/>
</dbReference>
<name>A0A2K1QIT0_9PEZI</name>
<dbReference type="Proteomes" id="UP000243797">
    <property type="component" value="Unassembled WGS sequence"/>
</dbReference>
<dbReference type="InParanoid" id="A0A2K1QIT0"/>
<accession>A0A2K1QIT0</accession>
<sequence>MPIHFNDLEQLGCFLGLGKAEQKDDRLRPNDSPPDDTGDSVFVCVDLEAFEFDQTKILETGFACLDSRDLIKLAPGDKASTWMQHIKSYHYIVEERKHLVNKRYVKGCPEGFVFGKSQYVPAGAARALFRQHFTQPRSISDGCQPTTPDEDSPSVFVAAHGLKNDLVLMKHFGIDNIYETGIAGEIDTQKLCSAKRQSASLKRLLDALDVPYEHLHNAANDATYTLQALVKMIWMKRFEPAELDRVINLLKNPPVDPNRVPKRRRGPKGEGERSIRPLVRQVVVEDRAAAIRRDSKEL</sequence>
<gene>
    <name evidence="3" type="ORF">CAC42_2285</name>
</gene>
<dbReference type="Pfam" id="PF21762">
    <property type="entry name" value="DEDDh_C"/>
    <property type="match status" value="1"/>
</dbReference>
<evidence type="ECO:0000313" key="3">
    <source>
        <dbReference type="EMBL" id="PNS15056.1"/>
    </source>
</evidence>
<dbReference type="AlphaFoldDB" id="A0A2K1QIT0"/>
<dbReference type="PANTHER" id="PTHR28083">
    <property type="entry name" value="GOOD FOR FULL DBP5 ACTIVITY PROTEIN 2"/>
    <property type="match status" value="1"/>
</dbReference>
<dbReference type="Gene3D" id="3.30.420.10">
    <property type="entry name" value="Ribonuclease H-like superfamily/Ribonuclease H"/>
    <property type="match status" value="1"/>
</dbReference>
<evidence type="ECO:0000256" key="1">
    <source>
        <dbReference type="SAM" id="MobiDB-lite"/>
    </source>
</evidence>
<dbReference type="EMBL" id="NKHZ01000081">
    <property type="protein sequence ID" value="PNS15056.1"/>
    <property type="molecule type" value="Genomic_DNA"/>
</dbReference>
<evidence type="ECO:0000259" key="2">
    <source>
        <dbReference type="Pfam" id="PF21762"/>
    </source>
</evidence>
<evidence type="ECO:0000313" key="4">
    <source>
        <dbReference type="Proteomes" id="UP000243797"/>
    </source>
</evidence>
<dbReference type="GO" id="GO:0003676">
    <property type="term" value="F:nucleic acid binding"/>
    <property type="evidence" value="ECO:0007669"/>
    <property type="project" value="InterPro"/>
</dbReference>
<proteinExistence type="predicted"/>